<feature type="binding site" evidence="2">
    <location>
        <position position="58"/>
    </location>
    <ligand>
        <name>substrate</name>
    </ligand>
</feature>
<dbReference type="SMART" id="SM00855">
    <property type="entry name" value="PGAM"/>
    <property type="match status" value="1"/>
</dbReference>
<proteinExistence type="predicted"/>
<keyword evidence="4" id="KW-1185">Reference proteome</keyword>
<dbReference type="CDD" id="cd07067">
    <property type="entry name" value="HP_PGM_like"/>
    <property type="match status" value="1"/>
</dbReference>
<dbReference type="RefSeq" id="WP_186871183.1">
    <property type="nucleotide sequence ID" value="NZ_JACOOL010000016.1"/>
</dbReference>
<dbReference type="SUPFAM" id="SSF53254">
    <property type="entry name" value="Phosphoglycerate mutase-like"/>
    <property type="match status" value="1"/>
</dbReference>
<dbReference type="InterPro" id="IPR003094">
    <property type="entry name" value="6Pfruct_kin"/>
</dbReference>
<protein>
    <submittedName>
        <fullName evidence="3">Histidine phosphatase family protein</fullName>
    </submittedName>
</protein>
<organism evidence="3 4">
    <name type="scientific">Ornithinibacillus hominis</name>
    <dbReference type="NCBI Taxonomy" id="2763055"/>
    <lineage>
        <taxon>Bacteria</taxon>
        <taxon>Bacillati</taxon>
        <taxon>Bacillota</taxon>
        <taxon>Bacilli</taxon>
        <taxon>Bacillales</taxon>
        <taxon>Bacillaceae</taxon>
        <taxon>Ornithinibacillus</taxon>
    </lineage>
</organism>
<dbReference type="GO" id="GO:0005524">
    <property type="term" value="F:ATP binding"/>
    <property type="evidence" value="ECO:0007669"/>
    <property type="project" value="InterPro"/>
</dbReference>
<dbReference type="GO" id="GO:0006003">
    <property type="term" value="P:fructose 2,6-bisphosphate metabolic process"/>
    <property type="evidence" value="ECO:0007669"/>
    <property type="project" value="InterPro"/>
</dbReference>
<dbReference type="PROSITE" id="PS00175">
    <property type="entry name" value="PG_MUTASE"/>
    <property type="match status" value="1"/>
</dbReference>
<reference evidence="3" key="1">
    <citation type="submission" date="2020-08" db="EMBL/GenBank/DDBJ databases">
        <title>Genome public.</title>
        <authorList>
            <person name="Liu C."/>
            <person name="Sun Q."/>
        </authorList>
    </citation>
    <scope>NUCLEOTIDE SEQUENCE</scope>
    <source>
        <strain evidence="3">BX22</strain>
    </source>
</reference>
<dbReference type="Proteomes" id="UP000637359">
    <property type="component" value="Unassembled WGS sequence"/>
</dbReference>
<dbReference type="InterPro" id="IPR001345">
    <property type="entry name" value="PG/BPGM_mutase_AS"/>
</dbReference>
<dbReference type="GO" id="GO:0016791">
    <property type="term" value="F:phosphatase activity"/>
    <property type="evidence" value="ECO:0007669"/>
    <property type="project" value="TreeGrafter"/>
</dbReference>
<dbReference type="InterPro" id="IPR029033">
    <property type="entry name" value="His_PPase_superfam"/>
</dbReference>
<evidence type="ECO:0000313" key="3">
    <source>
        <dbReference type="EMBL" id="MBC5638477.1"/>
    </source>
</evidence>
<dbReference type="EMBL" id="JACOOL010000016">
    <property type="protein sequence ID" value="MBC5638477.1"/>
    <property type="molecule type" value="Genomic_DNA"/>
</dbReference>
<comment type="caution">
    <text evidence="3">The sequence shown here is derived from an EMBL/GenBank/DDBJ whole genome shotgun (WGS) entry which is preliminary data.</text>
</comment>
<dbReference type="Gene3D" id="3.40.50.1240">
    <property type="entry name" value="Phosphoglycerate mutase-like"/>
    <property type="match status" value="1"/>
</dbReference>
<feature type="active site" description="Tele-phosphohistidine intermediate" evidence="1">
    <location>
        <position position="9"/>
    </location>
</feature>
<dbReference type="GO" id="GO:0005737">
    <property type="term" value="C:cytoplasm"/>
    <property type="evidence" value="ECO:0007669"/>
    <property type="project" value="TreeGrafter"/>
</dbReference>
<sequence>MTTIYLVRHGETNWNAEKRMQGQTDIPLNDKGEQQATLCGAALKPEDYDVVISSQLQRAKRTAEIINQYLELPFEVMEDFAERHFGDAEGLTFDERNELYPDHEYPNQEELEAFSTRVMNGLEKVRQKHPNKRVLLVAHGAVIYRILSNLSETELNLSGRKIENTSISTIHWQDNNWVIQDYNRIDHLKQITKA</sequence>
<feature type="binding site" evidence="2">
    <location>
        <begin position="8"/>
        <end position="15"/>
    </location>
    <ligand>
        <name>substrate</name>
    </ligand>
</feature>
<feature type="active site" description="Proton donor/acceptor" evidence="1">
    <location>
        <position position="82"/>
    </location>
</feature>
<dbReference type="PRINTS" id="PR00991">
    <property type="entry name" value="6PFRUCTKNASE"/>
</dbReference>
<evidence type="ECO:0000256" key="1">
    <source>
        <dbReference type="PIRSR" id="PIRSR613078-1"/>
    </source>
</evidence>
<dbReference type="InterPro" id="IPR050275">
    <property type="entry name" value="PGM_Phosphatase"/>
</dbReference>
<dbReference type="PANTHER" id="PTHR48100:SF59">
    <property type="entry name" value="ADENOSYLCOBALAMIN_ALPHA-RIBAZOLE PHOSPHATASE"/>
    <property type="match status" value="1"/>
</dbReference>
<name>A0A923L8T4_9BACI</name>
<dbReference type="AlphaFoldDB" id="A0A923L8T4"/>
<evidence type="ECO:0000313" key="4">
    <source>
        <dbReference type="Proteomes" id="UP000637359"/>
    </source>
</evidence>
<accession>A0A923L8T4</accession>
<dbReference type="InterPro" id="IPR013078">
    <property type="entry name" value="His_Pase_superF_clade-1"/>
</dbReference>
<evidence type="ECO:0000256" key="2">
    <source>
        <dbReference type="PIRSR" id="PIRSR613078-2"/>
    </source>
</evidence>
<gene>
    <name evidence="3" type="ORF">H8S33_17005</name>
</gene>
<dbReference type="PANTHER" id="PTHR48100">
    <property type="entry name" value="BROAD-SPECIFICITY PHOSPHATASE YOR283W-RELATED"/>
    <property type="match status" value="1"/>
</dbReference>
<dbReference type="Pfam" id="PF00300">
    <property type="entry name" value="His_Phos_1"/>
    <property type="match status" value="1"/>
</dbReference>